<organism evidence="1 2">
    <name type="scientific">Pyrus ussuriensis x Pyrus communis</name>
    <dbReference type="NCBI Taxonomy" id="2448454"/>
    <lineage>
        <taxon>Eukaryota</taxon>
        <taxon>Viridiplantae</taxon>
        <taxon>Streptophyta</taxon>
        <taxon>Embryophyta</taxon>
        <taxon>Tracheophyta</taxon>
        <taxon>Spermatophyta</taxon>
        <taxon>Magnoliopsida</taxon>
        <taxon>eudicotyledons</taxon>
        <taxon>Gunneridae</taxon>
        <taxon>Pentapetalae</taxon>
        <taxon>rosids</taxon>
        <taxon>fabids</taxon>
        <taxon>Rosales</taxon>
        <taxon>Rosaceae</taxon>
        <taxon>Amygdaloideae</taxon>
        <taxon>Maleae</taxon>
        <taxon>Pyrus</taxon>
    </lineage>
</organism>
<gene>
    <name evidence="1" type="ORF">D8674_021304</name>
</gene>
<proteinExistence type="predicted"/>
<reference evidence="1 2" key="1">
    <citation type="submission" date="2019-09" db="EMBL/GenBank/DDBJ databases">
        <authorList>
            <person name="Ou C."/>
        </authorList>
    </citation>
    <scope>NUCLEOTIDE SEQUENCE [LARGE SCALE GENOMIC DNA]</scope>
    <source>
        <strain evidence="1">S2</strain>
        <tissue evidence="1">Leaf</tissue>
    </source>
</reference>
<dbReference type="EMBL" id="SMOL01000402">
    <property type="protein sequence ID" value="KAB2614716.1"/>
    <property type="molecule type" value="Genomic_DNA"/>
</dbReference>
<reference evidence="1 2" key="3">
    <citation type="submission" date="2019-11" db="EMBL/GenBank/DDBJ databases">
        <title>A de novo genome assembly of a pear dwarfing rootstock.</title>
        <authorList>
            <person name="Wang F."/>
            <person name="Wang J."/>
            <person name="Li S."/>
            <person name="Zhang Y."/>
            <person name="Fang M."/>
            <person name="Ma L."/>
            <person name="Zhao Y."/>
            <person name="Jiang S."/>
        </authorList>
    </citation>
    <scope>NUCLEOTIDE SEQUENCE [LARGE SCALE GENOMIC DNA]</scope>
    <source>
        <strain evidence="1">S2</strain>
        <tissue evidence="1">Leaf</tissue>
    </source>
</reference>
<dbReference type="AlphaFoldDB" id="A0A5N5GGS6"/>
<dbReference type="Proteomes" id="UP000327157">
    <property type="component" value="Chromosome 3"/>
</dbReference>
<comment type="caution">
    <text evidence="1">The sequence shown here is derived from an EMBL/GenBank/DDBJ whole genome shotgun (WGS) entry which is preliminary data.</text>
</comment>
<protein>
    <submittedName>
        <fullName evidence="1">Uncharacterized protein</fullName>
    </submittedName>
</protein>
<accession>A0A5N5GGS6</accession>
<reference evidence="2" key="2">
    <citation type="submission" date="2019-10" db="EMBL/GenBank/DDBJ databases">
        <title>A de novo genome assembly of a pear dwarfing rootstock.</title>
        <authorList>
            <person name="Wang F."/>
            <person name="Wang J."/>
            <person name="Li S."/>
            <person name="Zhang Y."/>
            <person name="Fang M."/>
            <person name="Ma L."/>
            <person name="Zhao Y."/>
            <person name="Jiang S."/>
        </authorList>
    </citation>
    <scope>NUCLEOTIDE SEQUENCE [LARGE SCALE GENOMIC DNA]</scope>
</reference>
<evidence type="ECO:0000313" key="1">
    <source>
        <dbReference type="EMBL" id="KAB2614716.1"/>
    </source>
</evidence>
<evidence type="ECO:0000313" key="2">
    <source>
        <dbReference type="Proteomes" id="UP000327157"/>
    </source>
</evidence>
<sequence length="109" mass="12058">MNNTILYKVNQEPQFSENEGSGAIRLSIGAVPTWGFSWGLGAGAQEPSSIFPRLSSSPARHGSQELDQFIEYLDLDLSPPGREPSISAVLGLGTWDFQFFRIRHDEFEG</sequence>
<keyword evidence="2" id="KW-1185">Reference proteome</keyword>
<name>A0A5N5GGS6_9ROSA</name>